<gene>
    <name evidence="2" type="ORF">FHS44_004416</name>
</gene>
<feature type="transmembrane region" description="Helical" evidence="1">
    <location>
        <begin position="12"/>
        <end position="35"/>
    </location>
</feature>
<keyword evidence="1" id="KW-0472">Membrane</keyword>
<feature type="transmembrane region" description="Helical" evidence="1">
    <location>
        <begin position="158"/>
        <end position="174"/>
    </location>
</feature>
<dbReference type="RefSeq" id="WP_184717440.1">
    <property type="nucleotide sequence ID" value="NZ_JACHJP010000004.1"/>
</dbReference>
<dbReference type="AlphaFoldDB" id="A0A7W7VP49"/>
<feature type="transmembrane region" description="Helical" evidence="1">
    <location>
        <begin position="70"/>
        <end position="88"/>
    </location>
</feature>
<feature type="transmembrane region" description="Helical" evidence="1">
    <location>
        <begin position="47"/>
        <end position="65"/>
    </location>
</feature>
<keyword evidence="3" id="KW-1185">Reference proteome</keyword>
<proteinExistence type="predicted"/>
<feature type="transmembrane region" description="Helical" evidence="1">
    <location>
        <begin position="100"/>
        <end position="121"/>
    </location>
</feature>
<keyword evidence="1" id="KW-0812">Transmembrane</keyword>
<evidence type="ECO:0000256" key="1">
    <source>
        <dbReference type="SAM" id="Phobius"/>
    </source>
</evidence>
<sequence>MGSRFGPVAKLSGSWASALLAGLGLGVVTNLAQGWLPGAWNQVANSGAVWCVPAFVAGALIAGWASARSAATAGLCASIGLVIGYYGYAEFGRDGMGSLTYPLIWLAMAVISGPLFGVAGLWWRNGRTVRHRVIGLAALGGVFGMESIMYAFVLHYAPQAWACLAVLILAPLLMTRRRGERTPTLLTALALAALAYVVIGLPLQYVTT</sequence>
<evidence type="ECO:0000313" key="3">
    <source>
        <dbReference type="Proteomes" id="UP000552644"/>
    </source>
</evidence>
<evidence type="ECO:0000313" key="2">
    <source>
        <dbReference type="EMBL" id="MBB4917308.1"/>
    </source>
</evidence>
<organism evidence="2 3">
    <name type="scientific">Streptosporangium saharense</name>
    <dbReference type="NCBI Taxonomy" id="1706840"/>
    <lineage>
        <taxon>Bacteria</taxon>
        <taxon>Bacillati</taxon>
        <taxon>Actinomycetota</taxon>
        <taxon>Actinomycetes</taxon>
        <taxon>Streptosporangiales</taxon>
        <taxon>Streptosporangiaceae</taxon>
        <taxon>Streptosporangium</taxon>
    </lineage>
</organism>
<protein>
    <submittedName>
        <fullName evidence="2">Uncharacterized protein</fullName>
    </submittedName>
</protein>
<feature type="transmembrane region" description="Helical" evidence="1">
    <location>
        <begin position="186"/>
        <end position="206"/>
    </location>
</feature>
<comment type="caution">
    <text evidence="2">The sequence shown here is derived from an EMBL/GenBank/DDBJ whole genome shotgun (WGS) entry which is preliminary data.</text>
</comment>
<reference evidence="2 3" key="1">
    <citation type="submission" date="2020-08" db="EMBL/GenBank/DDBJ databases">
        <title>Genomic Encyclopedia of Type Strains, Phase III (KMG-III): the genomes of soil and plant-associated and newly described type strains.</title>
        <authorList>
            <person name="Whitman W."/>
        </authorList>
    </citation>
    <scope>NUCLEOTIDE SEQUENCE [LARGE SCALE GENOMIC DNA]</scope>
    <source>
        <strain evidence="2 3">CECT 8840</strain>
    </source>
</reference>
<name>A0A7W7VP49_9ACTN</name>
<dbReference type="Pfam" id="PF20128">
    <property type="entry name" value="DUF6518"/>
    <property type="match status" value="1"/>
</dbReference>
<feature type="transmembrane region" description="Helical" evidence="1">
    <location>
        <begin position="133"/>
        <end position="152"/>
    </location>
</feature>
<dbReference type="InterPro" id="IPR045393">
    <property type="entry name" value="DUF6518"/>
</dbReference>
<dbReference type="Proteomes" id="UP000552644">
    <property type="component" value="Unassembled WGS sequence"/>
</dbReference>
<accession>A0A7W7VP49</accession>
<dbReference type="EMBL" id="JACHJP010000004">
    <property type="protein sequence ID" value="MBB4917308.1"/>
    <property type="molecule type" value="Genomic_DNA"/>
</dbReference>
<keyword evidence="1" id="KW-1133">Transmembrane helix</keyword>